<dbReference type="Gene3D" id="2.120.10.80">
    <property type="entry name" value="Kelch-type beta propeller"/>
    <property type="match status" value="1"/>
</dbReference>
<comment type="caution">
    <text evidence="5">The sequence shown here is derived from an EMBL/GenBank/DDBJ whole genome shotgun (WGS) entry which is preliminary data.</text>
</comment>
<dbReference type="Pfam" id="PF25390">
    <property type="entry name" value="WD40_RLD"/>
    <property type="match status" value="1"/>
</dbReference>
<dbReference type="PANTHER" id="PTHR22870:SF408">
    <property type="entry name" value="OS09G0560450 PROTEIN"/>
    <property type="match status" value="1"/>
</dbReference>
<dbReference type="EMBL" id="VFQX01000028">
    <property type="protein sequence ID" value="KAF0978762.1"/>
    <property type="molecule type" value="Genomic_DNA"/>
</dbReference>
<evidence type="ECO:0000256" key="1">
    <source>
        <dbReference type="ARBA" id="ARBA00022737"/>
    </source>
</evidence>
<feature type="repeat" description="RCC1" evidence="3">
    <location>
        <begin position="383"/>
        <end position="433"/>
    </location>
</feature>
<dbReference type="PRINTS" id="PR00633">
    <property type="entry name" value="RCCNDNSATION"/>
</dbReference>
<accession>A0A6A5BVW3</accession>
<evidence type="ECO:0000259" key="4">
    <source>
        <dbReference type="PROSITE" id="PS50026"/>
    </source>
</evidence>
<keyword evidence="1" id="KW-0677">Repeat</keyword>
<comment type="caution">
    <text evidence="2">Lacks conserved residue(s) required for the propagation of feature annotation.</text>
</comment>
<dbReference type="PANTHER" id="PTHR22870">
    <property type="entry name" value="REGULATOR OF CHROMOSOME CONDENSATION"/>
    <property type="match status" value="1"/>
</dbReference>
<proteinExistence type="predicted"/>
<feature type="repeat" description="RCC1" evidence="3">
    <location>
        <begin position="274"/>
        <end position="326"/>
    </location>
</feature>
<organism evidence="5 6">
    <name type="scientific">Naegleria fowleri</name>
    <name type="common">Brain eating amoeba</name>
    <dbReference type="NCBI Taxonomy" id="5763"/>
    <lineage>
        <taxon>Eukaryota</taxon>
        <taxon>Discoba</taxon>
        <taxon>Heterolobosea</taxon>
        <taxon>Tetramitia</taxon>
        <taxon>Eutetramitia</taxon>
        <taxon>Vahlkampfiidae</taxon>
        <taxon>Naegleria</taxon>
    </lineage>
</organism>
<feature type="domain" description="EGF-like" evidence="4">
    <location>
        <begin position="1012"/>
        <end position="1052"/>
    </location>
</feature>
<dbReference type="OrthoDB" id="10051363at2759"/>
<dbReference type="RefSeq" id="XP_044563475.1">
    <property type="nucleotide sequence ID" value="XM_044704960.1"/>
</dbReference>
<evidence type="ECO:0000256" key="2">
    <source>
        <dbReference type="PROSITE-ProRule" id="PRU00076"/>
    </source>
</evidence>
<protein>
    <recommendedName>
        <fullName evidence="4">EGF-like domain-containing protein</fullName>
    </recommendedName>
</protein>
<evidence type="ECO:0000313" key="6">
    <source>
        <dbReference type="Proteomes" id="UP000444721"/>
    </source>
</evidence>
<dbReference type="InterPro" id="IPR051210">
    <property type="entry name" value="Ub_ligase/GEF_domain"/>
</dbReference>
<dbReference type="VEuPathDB" id="AmoebaDB:NfTy_032520"/>
<dbReference type="InterPro" id="IPR011043">
    <property type="entry name" value="Gal_Oxase/kelch_b-propeller"/>
</dbReference>
<sequence length="1060" mass="116110">MIETFSRREQYKQALNEIDSQQIPLTRNMIDYLTTIINTITTFTTIPVFLQSLQSWNIDPSHVDNMLTMKKSQLLYNTQLMDYLTNLRAMILKQMDIQTSSIKQISATLSQPQSLYQSFTEYSGDTSNFDNVPYTLAQDIGIKSISITPPIVNYIAGGNSHVAIVLPNGKLYTTGVSNENNLGRSNTSPGLAYIFPVEGIPSNATILQVDTRYRTTLVLTDMGLYSFGKNVNCQLGNGNCAPQVGASVVRGFLWRRVDRIAAGAESSYAIDQKGMLWAWGGNDVGQLGDGTMENKVRPVSVNGILRGKKVKQVCAGSKFVLALTNDNILVSFGSNLNGQLGNILYSLNASQPVQVAQTGSLSGKTIKKIVCGSEHAMVLTADNEIHAWGDNAYGQLGIGSRTDQFMPIKVNMSSCTVKDIFTKHFVSFASCTNNAIYSWGRNDFMQTGRGDGTDQLVPGRIPSIQASRIIDIAFTETSTMLYLRSGDILYVGSDLGASPLFRTISSTLNTFTQENLYSFMYLPWPQRVNPYFAFGSKAYIMAQGQPTVFARPGLEFALYSSPIPLNTDTIQWTQEIPQMWQLDQASSTTASLFGPPYPSLSLRLLSPIQRSIYNTHIFKSDEYVYMFGGFLDHELSNIIYRSPYYDMTNGWELVNATLPFAVASGMTLYDDTYLYIMGGITKMYHFNTTTDTDPSEASVVSNRIMRAPLNNLTNWEEVFDAKIPVSLHSAHVYYDSISNMYYIYGGLNKLSSYPSKQIYTVNRNSILTWNNDTANTISRYYLSTSVKMLTTSDSIYMIGTSIRSTNFYGPYILYASKSTPSKWIEVAALSIKLNNICANYTYGSCTDLDQCECFARPLNQGPSVKCFSIDASNPLVCSGNGACIAEDTCDCSPTMTGLNCSVPICYGYGATDPLVCSKMGSCIGYNTCSCKANYTGDNCEIPICDGILATDVDVCGGNRSCIAANVCGPFRCFGITNGTIVNGVSVVCSSHGNCIGPDVCDCQEGWGGPKCDQPACDFLIGADACSGNGVCTRQTTTSVCVCNQGFSGTSCNITIDWLKF</sequence>
<dbReference type="VEuPathDB" id="AmoebaDB:NF0010210"/>
<dbReference type="InterPro" id="IPR009091">
    <property type="entry name" value="RCC1/BLIP-II"/>
</dbReference>
<dbReference type="GeneID" id="68109050"/>
<dbReference type="VEuPathDB" id="AmoebaDB:NF0127790"/>
<dbReference type="InterPro" id="IPR058923">
    <property type="entry name" value="RCC1-like_dom"/>
</dbReference>
<dbReference type="Gene3D" id="2.130.10.30">
    <property type="entry name" value="Regulator of chromosome condensation 1/beta-lactamase-inhibitor protein II"/>
    <property type="match status" value="2"/>
</dbReference>
<keyword evidence="2" id="KW-0245">EGF-like domain</keyword>
<feature type="repeat" description="RCC1" evidence="3">
    <location>
        <begin position="327"/>
        <end position="382"/>
    </location>
</feature>
<dbReference type="SUPFAM" id="SSF50965">
    <property type="entry name" value="Galactose oxidase, central domain"/>
    <property type="match status" value="1"/>
</dbReference>
<dbReference type="Pfam" id="PF23106">
    <property type="entry name" value="EGF_Teneurin"/>
    <property type="match status" value="2"/>
</dbReference>
<evidence type="ECO:0000256" key="3">
    <source>
        <dbReference type="PROSITE-ProRule" id="PRU00235"/>
    </source>
</evidence>
<dbReference type="Proteomes" id="UP000444721">
    <property type="component" value="Unassembled WGS sequence"/>
</dbReference>
<reference evidence="5 6" key="1">
    <citation type="journal article" date="2019" name="Sci. Rep.">
        <title>Nanopore sequencing improves the draft genome of the human pathogenic amoeba Naegleria fowleri.</title>
        <authorList>
            <person name="Liechti N."/>
            <person name="Schurch N."/>
            <person name="Bruggmann R."/>
            <person name="Wittwer M."/>
        </authorList>
    </citation>
    <scope>NUCLEOTIDE SEQUENCE [LARGE SCALE GENOMIC DNA]</scope>
    <source>
        <strain evidence="5 6">ATCC 30894</strain>
    </source>
</reference>
<dbReference type="SUPFAM" id="SSF50985">
    <property type="entry name" value="RCC1/BLIP-II"/>
    <property type="match status" value="1"/>
</dbReference>
<dbReference type="VEuPathDB" id="AmoebaDB:NF0010220"/>
<dbReference type="PROSITE" id="PS50012">
    <property type="entry name" value="RCC1_3"/>
    <property type="match status" value="4"/>
</dbReference>
<dbReference type="AlphaFoldDB" id="A0A6A5BVW3"/>
<keyword evidence="6" id="KW-1185">Reference proteome</keyword>
<dbReference type="VEuPathDB" id="AmoebaDB:FDP41_001832"/>
<dbReference type="OMA" id="NICANYT"/>
<dbReference type="PROSITE" id="PS00022">
    <property type="entry name" value="EGF_1"/>
    <property type="match status" value="3"/>
</dbReference>
<gene>
    <name evidence="5" type="ORF">FDP41_001832</name>
</gene>
<dbReference type="Gene3D" id="2.10.25.10">
    <property type="entry name" value="Laminin"/>
    <property type="match status" value="2"/>
</dbReference>
<name>A0A6A5BVW3_NAEFO</name>
<dbReference type="VEuPathDB" id="AmoebaDB:NF0010230"/>
<feature type="disulfide bond" evidence="2">
    <location>
        <begin position="1042"/>
        <end position="1051"/>
    </location>
</feature>
<feature type="repeat" description="RCC1" evidence="3">
    <location>
        <begin position="434"/>
        <end position="485"/>
    </location>
</feature>
<evidence type="ECO:0000313" key="5">
    <source>
        <dbReference type="EMBL" id="KAF0978762.1"/>
    </source>
</evidence>
<dbReference type="InterPro" id="IPR000408">
    <property type="entry name" value="Reg_chr_condens"/>
</dbReference>
<keyword evidence="2" id="KW-1015">Disulfide bond</keyword>
<dbReference type="InterPro" id="IPR015915">
    <property type="entry name" value="Kelch-typ_b-propeller"/>
</dbReference>
<dbReference type="PROSITE" id="PS01186">
    <property type="entry name" value="EGF_2"/>
    <property type="match status" value="1"/>
</dbReference>
<dbReference type="InterPro" id="IPR000742">
    <property type="entry name" value="EGF"/>
</dbReference>
<dbReference type="SMART" id="SM00181">
    <property type="entry name" value="EGF"/>
    <property type="match status" value="4"/>
</dbReference>
<dbReference type="PROSITE" id="PS50026">
    <property type="entry name" value="EGF_3"/>
    <property type="match status" value="1"/>
</dbReference>